<reference evidence="1 2" key="1">
    <citation type="submission" date="2017-11" db="EMBL/GenBank/DDBJ databases">
        <title>De-novo sequencing of pomegranate (Punica granatum L.) genome.</title>
        <authorList>
            <person name="Akparov Z."/>
            <person name="Amiraslanov A."/>
            <person name="Hajiyeva S."/>
            <person name="Abbasov M."/>
            <person name="Kaur K."/>
            <person name="Hamwieh A."/>
            <person name="Solovyev V."/>
            <person name="Salamov A."/>
            <person name="Braich B."/>
            <person name="Kosarev P."/>
            <person name="Mahmoud A."/>
            <person name="Hajiyev E."/>
            <person name="Babayeva S."/>
            <person name="Izzatullayeva V."/>
            <person name="Mammadov A."/>
            <person name="Mammadov A."/>
            <person name="Sharifova S."/>
            <person name="Ojaghi J."/>
            <person name="Eynullazada K."/>
            <person name="Bayramov B."/>
            <person name="Abdulazimova A."/>
            <person name="Shahmuradov I."/>
        </authorList>
    </citation>
    <scope>NUCLEOTIDE SEQUENCE [LARGE SCALE GENOMIC DNA]</scope>
    <source>
        <strain evidence="2">cv. AG2017</strain>
        <tissue evidence="1">Leaf</tissue>
    </source>
</reference>
<name>A0A2I0IX75_PUNGR</name>
<keyword evidence="2" id="KW-1185">Reference proteome</keyword>
<gene>
    <name evidence="1" type="ORF">CRG98_031017</name>
</gene>
<dbReference type="EMBL" id="PGOL01002369">
    <property type="protein sequence ID" value="PKI48598.1"/>
    <property type="molecule type" value="Genomic_DNA"/>
</dbReference>
<accession>A0A2I0IX75</accession>
<protein>
    <submittedName>
        <fullName evidence="1">Uncharacterized protein</fullName>
    </submittedName>
</protein>
<proteinExistence type="predicted"/>
<comment type="caution">
    <text evidence="1">The sequence shown here is derived from an EMBL/GenBank/DDBJ whole genome shotgun (WGS) entry which is preliminary data.</text>
</comment>
<dbReference type="AlphaFoldDB" id="A0A2I0IX75"/>
<dbReference type="Proteomes" id="UP000233551">
    <property type="component" value="Unassembled WGS sequence"/>
</dbReference>
<evidence type="ECO:0000313" key="1">
    <source>
        <dbReference type="EMBL" id="PKI48598.1"/>
    </source>
</evidence>
<sequence length="125" mass="14309">MAPEKDQLARAVSGGFSDLARVFPTPKGLSNKLVKFCAKRTERLTCRPRLEINNRRRPRNPRMRLSQCFPSVLMCSKTTVISVCQKRVPKTCREAYFRVPFICSWMGHPRSPVRRHLQMFGGASA</sequence>
<evidence type="ECO:0000313" key="2">
    <source>
        <dbReference type="Proteomes" id="UP000233551"/>
    </source>
</evidence>
<organism evidence="1 2">
    <name type="scientific">Punica granatum</name>
    <name type="common">Pomegranate</name>
    <dbReference type="NCBI Taxonomy" id="22663"/>
    <lineage>
        <taxon>Eukaryota</taxon>
        <taxon>Viridiplantae</taxon>
        <taxon>Streptophyta</taxon>
        <taxon>Embryophyta</taxon>
        <taxon>Tracheophyta</taxon>
        <taxon>Spermatophyta</taxon>
        <taxon>Magnoliopsida</taxon>
        <taxon>eudicotyledons</taxon>
        <taxon>Gunneridae</taxon>
        <taxon>Pentapetalae</taxon>
        <taxon>rosids</taxon>
        <taxon>malvids</taxon>
        <taxon>Myrtales</taxon>
        <taxon>Lythraceae</taxon>
        <taxon>Punica</taxon>
    </lineage>
</organism>